<dbReference type="RefSeq" id="WP_186911813.1">
    <property type="nucleotide sequence ID" value="NZ_JACOFV010000005.1"/>
</dbReference>
<dbReference type="PANTHER" id="PTHR30535">
    <property type="entry name" value="VITAMIN B12-BINDING PROTEIN"/>
    <property type="match status" value="1"/>
</dbReference>
<feature type="domain" description="Fe/B12 periplasmic-binding" evidence="1">
    <location>
        <begin position="6"/>
        <end position="261"/>
    </location>
</feature>
<dbReference type="Proteomes" id="UP000634011">
    <property type="component" value="Unassembled WGS sequence"/>
</dbReference>
<dbReference type="EMBL" id="JACOFV010000005">
    <property type="protein sequence ID" value="MBC3861889.1"/>
    <property type="molecule type" value="Genomic_DNA"/>
</dbReference>
<dbReference type="AlphaFoldDB" id="A0A923HJE6"/>
<accession>A0A923HJE6</accession>
<dbReference type="PROSITE" id="PS50983">
    <property type="entry name" value="FE_B12_PBP"/>
    <property type="match status" value="1"/>
</dbReference>
<gene>
    <name evidence="2" type="ORF">H8K32_07240</name>
</gene>
<comment type="caution">
    <text evidence="2">The sequence shown here is derived from an EMBL/GenBank/DDBJ whole genome shotgun (WGS) entry which is preliminary data.</text>
</comment>
<protein>
    <submittedName>
        <fullName evidence="2">Cobalamin-binding protein</fullName>
    </submittedName>
</protein>
<dbReference type="Gene3D" id="3.40.50.1980">
    <property type="entry name" value="Nitrogenase molybdenum iron protein domain"/>
    <property type="match status" value="2"/>
</dbReference>
<dbReference type="Pfam" id="PF01497">
    <property type="entry name" value="Peripla_BP_2"/>
    <property type="match status" value="1"/>
</dbReference>
<dbReference type="CDD" id="cd01144">
    <property type="entry name" value="BtuF"/>
    <property type="match status" value="1"/>
</dbReference>
<reference evidence="2" key="1">
    <citation type="submission" date="2020-08" db="EMBL/GenBank/DDBJ databases">
        <title>Novel species isolated from subtropical streams in China.</title>
        <authorList>
            <person name="Lu H."/>
        </authorList>
    </citation>
    <scope>NUCLEOTIDE SEQUENCE</scope>
    <source>
        <strain evidence="2">KACC 12607</strain>
    </source>
</reference>
<proteinExistence type="predicted"/>
<sequence>MSMYQRVACLSTEAVEVMYALGAEDLVAGISGYTVRPARAREEKPKISAFSSGKAERVLAVQPDLVLAYSNMQAELCKELISTGVEVHAFNQRTIAGILRMIKTVGNLVDKQAEANALIASLQTQIDYIKAQTNDDQPRPKVYFEEWNEPLMSGIGWVSELISVAGGNDVFSDLAVHFSAKQRIIADPMEVVRRAPDIIIGSWCGKKFRPESLKEREGWRQIPAVREGYVFEIKSPDILSPGPAAIEHGLLQLRQIIGTWQKSHV</sequence>
<keyword evidence="3" id="KW-1185">Reference proteome</keyword>
<dbReference type="SUPFAM" id="SSF53807">
    <property type="entry name" value="Helical backbone' metal receptor"/>
    <property type="match status" value="1"/>
</dbReference>
<dbReference type="InterPro" id="IPR002491">
    <property type="entry name" value="ABC_transptr_periplasmic_BD"/>
</dbReference>
<organism evidence="2 3">
    <name type="scientific">Undibacterium jejuense</name>
    <dbReference type="NCBI Taxonomy" id="1344949"/>
    <lineage>
        <taxon>Bacteria</taxon>
        <taxon>Pseudomonadati</taxon>
        <taxon>Pseudomonadota</taxon>
        <taxon>Betaproteobacteria</taxon>
        <taxon>Burkholderiales</taxon>
        <taxon>Oxalobacteraceae</taxon>
        <taxon>Undibacterium</taxon>
    </lineage>
</organism>
<evidence type="ECO:0000313" key="3">
    <source>
        <dbReference type="Proteomes" id="UP000634011"/>
    </source>
</evidence>
<evidence type="ECO:0000313" key="2">
    <source>
        <dbReference type="EMBL" id="MBC3861889.1"/>
    </source>
</evidence>
<dbReference type="PANTHER" id="PTHR30535:SF34">
    <property type="entry name" value="MOLYBDATE-BINDING PROTEIN MOLA"/>
    <property type="match status" value="1"/>
</dbReference>
<name>A0A923HJE6_9BURK</name>
<dbReference type="InterPro" id="IPR050902">
    <property type="entry name" value="ABC_Transporter_SBP"/>
</dbReference>
<evidence type="ECO:0000259" key="1">
    <source>
        <dbReference type="PROSITE" id="PS50983"/>
    </source>
</evidence>